<dbReference type="Proteomes" id="UP000639772">
    <property type="component" value="Unassembled WGS sequence"/>
</dbReference>
<comment type="caution">
    <text evidence="3">The sequence shown here is derived from an EMBL/GenBank/DDBJ whole genome shotgun (WGS) entry which is preliminary data.</text>
</comment>
<keyword evidence="1" id="KW-0472">Membrane</keyword>
<gene>
    <name evidence="3" type="ORF">HPP92_028888</name>
    <name evidence="2" type="ORF">HPP92_028898</name>
</gene>
<keyword evidence="4" id="KW-1185">Reference proteome</keyword>
<accession>A0A835P4E4</accession>
<reference evidence="4 5" key="1">
    <citation type="journal article" date="2020" name="Nat. Food">
        <title>A phased Vanilla planifolia genome enables genetic improvement of flavour and production.</title>
        <authorList>
            <person name="Hasing T."/>
            <person name="Tang H."/>
            <person name="Brym M."/>
            <person name="Khazi F."/>
            <person name="Huang T."/>
            <person name="Chambers A.H."/>
        </authorList>
    </citation>
    <scope>NUCLEOTIDE SEQUENCE [LARGE SCALE GENOMIC DNA]</scope>
    <source>
        <tissue evidence="3">Leaf</tissue>
    </source>
</reference>
<sequence length="65" mass="7529">LYDNGADVRQAKNLPLSKLSTDQTVMEDDIRRQNYLPAWGFWINFVVLVLERWCLSAKARRSSDG</sequence>
<keyword evidence="1" id="KW-0812">Transmembrane</keyword>
<evidence type="ECO:0000313" key="5">
    <source>
        <dbReference type="Proteomes" id="UP000639772"/>
    </source>
</evidence>
<name>A0A835P4E4_VANPL</name>
<keyword evidence="1" id="KW-1133">Transmembrane helix</keyword>
<feature type="transmembrane region" description="Helical" evidence="1">
    <location>
        <begin position="36"/>
        <end position="55"/>
    </location>
</feature>
<dbReference type="EMBL" id="JADCNL010000589">
    <property type="protein sequence ID" value="KAG0446329.1"/>
    <property type="molecule type" value="Genomic_DNA"/>
</dbReference>
<dbReference type="EMBL" id="JADCNM010000590">
    <property type="protein sequence ID" value="KAG0446324.1"/>
    <property type="molecule type" value="Genomic_DNA"/>
</dbReference>
<proteinExistence type="predicted"/>
<dbReference type="AlphaFoldDB" id="A0A835P4E4"/>
<evidence type="ECO:0000313" key="3">
    <source>
        <dbReference type="EMBL" id="KAG0446329.1"/>
    </source>
</evidence>
<evidence type="ECO:0000313" key="2">
    <source>
        <dbReference type="EMBL" id="KAG0446324.1"/>
    </source>
</evidence>
<evidence type="ECO:0000256" key="1">
    <source>
        <dbReference type="SAM" id="Phobius"/>
    </source>
</evidence>
<organism evidence="3 4">
    <name type="scientific">Vanilla planifolia</name>
    <name type="common">Vanilla</name>
    <dbReference type="NCBI Taxonomy" id="51239"/>
    <lineage>
        <taxon>Eukaryota</taxon>
        <taxon>Viridiplantae</taxon>
        <taxon>Streptophyta</taxon>
        <taxon>Embryophyta</taxon>
        <taxon>Tracheophyta</taxon>
        <taxon>Spermatophyta</taxon>
        <taxon>Magnoliopsida</taxon>
        <taxon>Liliopsida</taxon>
        <taxon>Asparagales</taxon>
        <taxon>Orchidaceae</taxon>
        <taxon>Vanilloideae</taxon>
        <taxon>Vanilleae</taxon>
        <taxon>Vanilla</taxon>
    </lineage>
</organism>
<protein>
    <submittedName>
        <fullName evidence="3">Uncharacterized protein</fullName>
    </submittedName>
</protein>
<dbReference type="Proteomes" id="UP000636800">
    <property type="component" value="Unassembled WGS sequence"/>
</dbReference>
<feature type="non-terminal residue" evidence="3">
    <location>
        <position position="1"/>
    </location>
</feature>
<evidence type="ECO:0000313" key="4">
    <source>
        <dbReference type="Proteomes" id="UP000636800"/>
    </source>
</evidence>